<protein>
    <submittedName>
        <fullName evidence="1">Uncharacterized protein</fullName>
    </submittedName>
</protein>
<dbReference type="AlphaFoldDB" id="A0A0A9BXX7"/>
<reference evidence="1" key="2">
    <citation type="journal article" date="2015" name="Data Brief">
        <title>Shoot transcriptome of the giant reed, Arundo donax.</title>
        <authorList>
            <person name="Barrero R.A."/>
            <person name="Guerrero F.D."/>
            <person name="Moolhuijzen P."/>
            <person name="Goolsby J.A."/>
            <person name="Tidwell J."/>
            <person name="Bellgard S.E."/>
            <person name="Bellgard M.I."/>
        </authorList>
    </citation>
    <scope>NUCLEOTIDE SEQUENCE</scope>
    <source>
        <tissue evidence="1">Shoot tissue taken approximately 20 cm above the soil surface</tissue>
    </source>
</reference>
<dbReference type="EMBL" id="GBRH01229764">
    <property type="protein sequence ID" value="JAD68131.1"/>
    <property type="molecule type" value="Transcribed_RNA"/>
</dbReference>
<reference evidence="1" key="1">
    <citation type="submission" date="2014-09" db="EMBL/GenBank/DDBJ databases">
        <authorList>
            <person name="Magalhaes I.L.F."/>
            <person name="Oliveira U."/>
            <person name="Santos F.R."/>
            <person name="Vidigal T.H.D.A."/>
            <person name="Brescovit A.D."/>
            <person name="Santos A.J."/>
        </authorList>
    </citation>
    <scope>NUCLEOTIDE SEQUENCE</scope>
    <source>
        <tissue evidence="1">Shoot tissue taken approximately 20 cm above the soil surface</tissue>
    </source>
</reference>
<accession>A0A0A9BXX7</accession>
<organism evidence="1">
    <name type="scientific">Arundo donax</name>
    <name type="common">Giant reed</name>
    <name type="synonym">Donax arundinaceus</name>
    <dbReference type="NCBI Taxonomy" id="35708"/>
    <lineage>
        <taxon>Eukaryota</taxon>
        <taxon>Viridiplantae</taxon>
        <taxon>Streptophyta</taxon>
        <taxon>Embryophyta</taxon>
        <taxon>Tracheophyta</taxon>
        <taxon>Spermatophyta</taxon>
        <taxon>Magnoliopsida</taxon>
        <taxon>Liliopsida</taxon>
        <taxon>Poales</taxon>
        <taxon>Poaceae</taxon>
        <taxon>PACMAD clade</taxon>
        <taxon>Arundinoideae</taxon>
        <taxon>Arundineae</taxon>
        <taxon>Arundo</taxon>
    </lineage>
</organism>
<proteinExistence type="predicted"/>
<evidence type="ECO:0000313" key="1">
    <source>
        <dbReference type="EMBL" id="JAD68131.1"/>
    </source>
</evidence>
<sequence>MPGCSVELEGVGLGEDLVAAGAGEGGGAEAPGVEHRVALVATGEFPDRHRPEGAPERR</sequence>
<name>A0A0A9BXX7_ARUDO</name>